<dbReference type="PROSITE" id="PS51755">
    <property type="entry name" value="OMPR_PHOB"/>
    <property type="match status" value="1"/>
</dbReference>
<dbReference type="CDD" id="cd00383">
    <property type="entry name" value="trans_reg_C"/>
    <property type="match status" value="1"/>
</dbReference>
<keyword evidence="2" id="KW-0902">Two-component regulatory system</keyword>
<feature type="modified residue" description="4-aspartylphosphate" evidence="6">
    <location>
        <position position="54"/>
    </location>
</feature>
<dbReference type="SUPFAM" id="SSF52172">
    <property type="entry name" value="CheY-like"/>
    <property type="match status" value="1"/>
</dbReference>
<evidence type="ECO:0000313" key="11">
    <source>
        <dbReference type="Proteomes" id="UP000186058"/>
    </source>
</evidence>
<dbReference type="InterPro" id="IPR016032">
    <property type="entry name" value="Sig_transdc_resp-reg_C-effctor"/>
</dbReference>
<accession>A0ABX3ERE1</accession>
<dbReference type="Gene3D" id="3.40.50.2300">
    <property type="match status" value="1"/>
</dbReference>
<dbReference type="Pfam" id="PF00486">
    <property type="entry name" value="Trans_reg_C"/>
    <property type="match status" value="1"/>
</dbReference>
<sequence>MPQRVLLIEDDEAISEMVRSYLVKEGYEVETAFDGETAERLFHRSGAYDLVLLDLMLPKRSGNDVLQTIRRDSLVPVLIMSAKDSDVDKALGLGFGADDYITKPFSMIELAARVKAAIRRAGYAAAGSASQETAPVEAKSNRISLRGLTVDFDNFSALKNGEEVKLTAKEFQILKLFVSSPGRVYTKAQIYSSVWEDDYYGDENVINVHMRRLREKIEDDPSKPEYIKTLWGIGYKLGDVLE</sequence>
<evidence type="ECO:0000256" key="2">
    <source>
        <dbReference type="ARBA" id="ARBA00023012"/>
    </source>
</evidence>
<evidence type="ECO:0000256" key="1">
    <source>
        <dbReference type="ARBA" id="ARBA00022553"/>
    </source>
</evidence>
<proteinExistence type="predicted"/>
<evidence type="ECO:0000256" key="4">
    <source>
        <dbReference type="ARBA" id="ARBA00023125"/>
    </source>
</evidence>
<dbReference type="PANTHER" id="PTHR48111">
    <property type="entry name" value="REGULATOR OF RPOS"/>
    <property type="match status" value="1"/>
</dbReference>
<reference evidence="10 11" key="1">
    <citation type="submission" date="2016-03" db="EMBL/GenBank/DDBJ databases">
        <authorList>
            <person name="Sant'Anna F.H."/>
            <person name="Ambrosini A."/>
            <person name="Souza R."/>
            <person name="Bach E."/>
            <person name="Fernandes G."/>
            <person name="Balsanelli E."/>
            <person name="Baura V.A."/>
            <person name="Souza E.M."/>
            <person name="Passaglia L."/>
        </authorList>
    </citation>
    <scope>NUCLEOTIDE SEQUENCE [LARGE SCALE GENOMIC DNA]</scope>
    <source>
        <strain evidence="10 11">P26E</strain>
    </source>
</reference>
<dbReference type="SMART" id="SM00862">
    <property type="entry name" value="Trans_reg_C"/>
    <property type="match status" value="1"/>
</dbReference>
<dbReference type="SUPFAM" id="SSF46894">
    <property type="entry name" value="C-terminal effector domain of the bipartite response regulators"/>
    <property type="match status" value="1"/>
</dbReference>
<feature type="DNA-binding region" description="OmpR/PhoB-type" evidence="7">
    <location>
        <begin position="140"/>
        <end position="239"/>
    </location>
</feature>
<evidence type="ECO:0000259" key="9">
    <source>
        <dbReference type="PROSITE" id="PS51755"/>
    </source>
</evidence>
<comment type="caution">
    <text evidence="10">The sequence shown here is derived from an EMBL/GenBank/DDBJ whole genome shotgun (WGS) entry which is preliminary data.</text>
</comment>
<dbReference type="PROSITE" id="PS50110">
    <property type="entry name" value="RESPONSE_REGULATORY"/>
    <property type="match status" value="1"/>
</dbReference>
<feature type="domain" description="Response regulatory" evidence="8">
    <location>
        <begin position="4"/>
        <end position="118"/>
    </location>
</feature>
<keyword evidence="11" id="KW-1185">Reference proteome</keyword>
<dbReference type="InterPro" id="IPR001867">
    <property type="entry name" value="OmpR/PhoB-type_DNA-bd"/>
</dbReference>
<evidence type="ECO:0000256" key="5">
    <source>
        <dbReference type="ARBA" id="ARBA00023163"/>
    </source>
</evidence>
<keyword evidence="5" id="KW-0804">Transcription</keyword>
<dbReference type="InterPro" id="IPR036388">
    <property type="entry name" value="WH-like_DNA-bd_sf"/>
</dbReference>
<evidence type="ECO:0000256" key="7">
    <source>
        <dbReference type="PROSITE-ProRule" id="PRU01091"/>
    </source>
</evidence>
<keyword evidence="3" id="KW-0805">Transcription regulation</keyword>
<dbReference type="InterPro" id="IPR011006">
    <property type="entry name" value="CheY-like_superfamily"/>
</dbReference>
<gene>
    <name evidence="10" type="ORF">A3844_06640</name>
</gene>
<keyword evidence="4 7" id="KW-0238">DNA-binding</keyword>
<keyword evidence="1 6" id="KW-0597">Phosphoprotein</keyword>
<dbReference type="Gene3D" id="6.10.250.690">
    <property type="match status" value="1"/>
</dbReference>
<evidence type="ECO:0000256" key="6">
    <source>
        <dbReference type="PROSITE-ProRule" id="PRU00169"/>
    </source>
</evidence>
<dbReference type="InterPro" id="IPR001789">
    <property type="entry name" value="Sig_transdc_resp-reg_receiver"/>
</dbReference>
<dbReference type="PANTHER" id="PTHR48111:SF26">
    <property type="entry name" value="STAGE 0 SPORULATION PROTEIN A HOMOLOG"/>
    <property type="match status" value="1"/>
</dbReference>
<protein>
    <submittedName>
        <fullName evidence="10">DNA-binding response regulator</fullName>
    </submittedName>
</protein>
<dbReference type="SMART" id="SM00448">
    <property type="entry name" value="REC"/>
    <property type="match status" value="1"/>
</dbReference>
<feature type="domain" description="OmpR/PhoB-type" evidence="9">
    <location>
        <begin position="140"/>
        <end position="239"/>
    </location>
</feature>
<dbReference type="InterPro" id="IPR039420">
    <property type="entry name" value="WalR-like"/>
</dbReference>
<dbReference type="Gene3D" id="1.10.10.10">
    <property type="entry name" value="Winged helix-like DNA-binding domain superfamily/Winged helix DNA-binding domain"/>
    <property type="match status" value="1"/>
</dbReference>
<evidence type="ECO:0000259" key="8">
    <source>
        <dbReference type="PROSITE" id="PS50110"/>
    </source>
</evidence>
<evidence type="ECO:0000313" key="10">
    <source>
        <dbReference type="EMBL" id="OKP88803.1"/>
    </source>
</evidence>
<dbReference type="Proteomes" id="UP000186058">
    <property type="component" value="Unassembled WGS sequence"/>
</dbReference>
<dbReference type="RefSeq" id="WP_074106977.1">
    <property type="nucleotide sequence ID" value="NZ_LVWI01000025.1"/>
</dbReference>
<dbReference type="Pfam" id="PF00072">
    <property type="entry name" value="Response_reg"/>
    <property type="match status" value="1"/>
</dbReference>
<dbReference type="EMBL" id="LVWI01000025">
    <property type="protein sequence ID" value="OKP88803.1"/>
    <property type="molecule type" value="Genomic_DNA"/>
</dbReference>
<name>A0ABX3ERE1_9BACL</name>
<evidence type="ECO:0000256" key="3">
    <source>
        <dbReference type="ARBA" id="ARBA00023015"/>
    </source>
</evidence>
<organism evidence="10 11">
    <name type="scientific">Paenibacillus helianthi</name>
    <dbReference type="NCBI Taxonomy" id="1349432"/>
    <lineage>
        <taxon>Bacteria</taxon>
        <taxon>Bacillati</taxon>
        <taxon>Bacillota</taxon>
        <taxon>Bacilli</taxon>
        <taxon>Bacillales</taxon>
        <taxon>Paenibacillaceae</taxon>
        <taxon>Paenibacillus</taxon>
    </lineage>
</organism>
<dbReference type="GO" id="GO:0003677">
    <property type="term" value="F:DNA binding"/>
    <property type="evidence" value="ECO:0007669"/>
    <property type="project" value="UniProtKB-KW"/>
</dbReference>